<dbReference type="SMART" id="SM01243">
    <property type="entry name" value="IRF-3"/>
    <property type="match status" value="1"/>
</dbReference>
<dbReference type="InterPro" id="IPR036390">
    <property type="entry name" value="WH_DNA-bd_sf"/>
</dbReference>
<dbReference type="InterPro" id="IPR036388">
    <property type="entry name" value="WH-like_DNA-bd_sf"/>
</dbReference>
<sequence length="515" mass="58796">MDFVPDNQKKLRPFLEYKLDTGDCHGLTWKDRENGIFKFPWYHYKEVSDANKPIVFKIFLDWARLTNKDLLDEKGQLNYPAFKHNMRCALNKMKGDFEKLVDNSRNKEDPHIIYRFVSPTATQQSPTHNESQDNFNTNEDKFHDKYIPVVVHSLAAEHFNDLSCQFQSNMNGSHTTIVNGSQVVPQAHWCDSQHFTDYLLSPQSSPQSYGKSLQNTEVNDSEWSQTNSSSYNANYADFAYPSDLESVDFTDLISPQNSNDLPMSGLSSLNTPETSLELGACAMPGNNTASSKYQMSIKVCYGQPFVTMMNQQVEENGCRLFFGVFPRTECDEGIFGPKGVTEIMLPIVEQCTAQIPEKQKYIIQNILKEMDRGFTLTFNEGGDILAQRFCRSRVFVCDANFDSKCLKRKSKDPLKVFDFQFFQSKLKDCQKSEKNSKPPPAHFYLTIGNDVNPAYPSGPMSKILINVCVTHLQAEIMLKKAKLLNWGKSDSMQPEDSLPDSMDELLDQYKSMNLF</sequence>
<comment type="caution">
    <text evidence="2">The sequence shown here is derived from an EMBL/GenBank/DDBJ whole genome shotgun (WGS) entry which is preliminary data.</text>
</comment>
<dbReference type="InterPro" id="IPR019471">
    <property type="entry name" value="Interferon_reg_factor-3"/>
</dbReference>
<dbReference type="SUPFAM" id="SSF46785">
    <property type="entry name" value="Winged helix' DNA-binding domain"/>
    <property type="match status" value="1"/>
</dbReference>
<dbReference type="EMBL" id="JAWDGP010002497">
    <property type="protein sequence ID" value="KAK3782586.1"/>
    <property type="molecule type" value="Genomic_DNA"/>
</dbReference>
<dbReference type="GO" id="GO:0000978">
    <property type="term" value="F:RNA polymerase II cis-regulatory region sequence-specific DNA binding"/>
    <property type="evidence" value="ECO:0007669"/>
    <property type="project" value="TreeGrafter"/>
</dbReference>
<evidence type="ECO:0000313" key="2">
    <source>
        <dbReference type="EMBL" id="KAK3782586.1"/>
    </source>
</evidence>
<dbReference type="SUPFAM" id="SSF49879">
    <property type="entry name" value="SMAD/FHA domain"/>
    <property type="match status" value="1"/>
</dbReference>
<evidence type="ECO:0000259" key="1">
    <source>
        <dbReference type="PROSITE" id="PS51507"/>
    </source>
</evidence>
<dbReference type="InterPro" id="IPR001346">
    <property type="entry name" value="Interferon_reg_fact_DNA-bd_dom"/>
</dbReference>
<proteinExistence type="predicted"/>
<keyword evidence="3" id="KW-1185">Reference proteome</keyword>
<name>A0AAE1A8J3_9GAST</name>
<dbReference type="GO" id="GO:0045893">
    <property type="term" value="P:positive regulation of DNA-templated transcription"/>
    <property type="evidence" value="ECO:0007669"/>
    <property type="project" value="UniProtKB-ARBA"/>
</dbReference>
<dbReference type="AlphaFoldDB" id="A0AAE1A8J3"/>
<dbReference type="PANTHER" id="PTHR11949">
    <property type="entry name" value="INTERFERON REGULATORY FACTOR"/>
    <property type="match status" value="1"/>
</dbReference>
<gene>
    <name evidence="2" type="ORF">RRG08_028079</name>
</gene>
<dbReference type="Pfam" id="PF00605">
    <property type="entry name" value="IRF"/>
    <property type="match status" value="1"/>
</dbReference>
<dbReference type="PANTHER" id="PTHR11949:SF53">
    <property type="entry name" value="IRF TRYPTOPHAN PENTAD REPEAT DOMAIN-CONTAINING PROTEIN"/>
    <property type="match status" value="1"/>
</dbReference>
<dbReference type="Proteomes" id="UP001283361">
    <property type="component" value="Unassembled WGS sequence"/>
</dbReference>
<dbReference type="Gene3D" id="2.60.200.10">
    <property type="match status" value="1"/>
</dbReference>
<reference evidence="2" key="1">
    <citation type="journal article" date="2023" name="G3 (Bethesda)">
        <title>A reference genome for the long-term kleptoplast-retaining sea slug Elysia crispata morphotype clarki.</title>
        <authorList>
            <person name="Eastman K.E."/>
            <person name="Pendleton A.L."/>
            <person name="Shaikh M.A."/>
            <person name="Suttiyut T."/>
            <person name="Ogas R."/>
            <person name="Tomko P."/>
            <person name="Gavelis G."/>
            <person name="Widhalm J.R."/>
            <person name="Wisecaver J.H."/>
        </authorList>
    </citation>
    <scope>NUCLEOTIDE SEQUENCE</scope>
    <source>
        <strain evidence="2">ECLA1</strain>
    </source>
</reference>
<dbReference type="Gene3D" id="1.10.10.10">
    <property type="entry name" value="Winged helix-like DNA-binding domain superfamily/Winged helix DNA-binding domain"/>
    <property type="match status" value="1"/>
</dbReference>
<organism evidence="2 3">
    <name type="scientific">Elysia crispata</name>
    <name type="common">lettuce slug</name>
    <dbReference type="NCBI Taxonomy" id="231223"/>
    <lineage>
        <taxon>Eukaryota</taxon>
        <taxon>Metazoa</taxon>
        <taxon>Spiralia</taxon>
        <taxon>Lophotrochozoa</taxon>
        <taxon>Mollusca</taxon>
        <taxon>Gastropoda</taxon>
        <taxon>Heterobranchia</taxon>
        <taxon>Euthyneura</taxon>
        <taxon>Panpulmonata</taxon>
        <taxon>Sacoglossa</taxon>
        <taxon>Placobranchoidea</taxon>
        <taxon>Plakobranchidae</taxon>
        <taxon>Elysia</taxon>
    </lineage>
</organism>
<feature type="domain" description="IRF tryptophan pentad repeat" evidence="1">
    <location>
        <begin position="8"/>
        <end position="118"/>
    </location>
</feature>
<evidence type="ECO:0000313" key="3">
    <source>
        <dbReference type="Proteomes" id="UP001283361"/>
    </source>
</evidence>
<dbReference type="Pfam" id="PF10401">
    <property type="entry name" value="IRF-3"/>
    <property type="match status" value="1"/>
</dbReference>
<dbReference type="GO" id="GO:0000981">
    <property type="term" value="F:DNA-binding transcription factor activity, RNA polymerase II-specific"/>
    <property type="evidence" value="ECO:0007669"/>
    <property type="project" value="TreeGrafter"/>
</dbReference>
<dbReference type="InterPro" id="IPR017855">
    <property type="entry name" value="SMAD-like_dom_sf"/>
</dbReference>
<dbReference type="GO" id="GO:0005634">
    <property type="term" value="C:nucleus"/>
    <property type="evidence" value="ECO:0007669"/>
    <property type="project" value="TreeGrafter"/>
</dbReference>
<accession>A0AAE1A8J3</accession>
<dbReference type="PROSITE" id="PS51507">
    <property type="entry name" value="IRF_2"/>
    <property type="match status" value="1"/>
</dbReference>
<dbReference type="GO" id="GO:0002376">
    <property type="term" value="P:immune system process"/>
    <property type="evidence" value="ECO:0007669"/>
    <property type="project" value="TreeGrafter"/>
</dbReference>
<protein>
    <recommendedName>
        <fullName evidence="1">IRF tryptophan pentad repeat domain-containing protein</fullName>
    </recommendedName>
</protein>
<dbReference type="SMART" id="SM00348">
    <property type="entry name" value="IRF"/>
    <property type="match status" value="1"/>
</dbReference>
<dbReference type="InterPro" id="IPR008984">
    <property type="entry name" value="SMAD_FHA_dom_sf"/>
</dbReference>